<feature type="transmembrane region" description="Helical" evidence="5">
    <location>
        <begin position="316"/>
        <end position="334"/>
    </location>
</feature>
<dbReference type="GO" id="GO:0016020">
    <property type="term" value="C:membrane"/>
    <property type="evidence" value="ECO:0007669"/>
    <property type="project" value="UniProtKB-SubCell"/>
</dbReference>
<dbReference type="AlphaFoldDB" id="A0A226C329"/>
<feature type="transmembrane region" description="Helical" evidence="5">
    <location>
        <begin position="90"/>
        <end position="108"/>
    </location>
</feature>
<dbReference type="Proteomes" id="UP000214588">
    <property type="component" value="Unassembled WGS sequence"/>
</dbReference>
<dbReference type="InterPro" id="IPR014743">
    <property type="entry name" value="Cl-channel_core"/>
</dbReference>
<feature type="transmembrane region" description="Helical" evidence="5">
    <location>
        <begin position="179"/>
        <end position="200"/>
    </location>
</feature>
<dbReference type="GO" id="GO:0015108">
    <property type="term" value="F:chloride transmembrane transporter activity"/>
    <property type="evidence" value="ECO:0007669"/>
    <property type="project" value="InterPro"/>
</dbReference>
<name>A0A226C329_9FIRM</name>
<dbReference type="Pfam" id="PF00654">
    <property type="entry name" value="Voltage_CLC"/>
    <property type="match status" value="1"/>
</dbReference>
<evidence type="ECO:0000256" key="4">
    <source>
        <dbReference type="ARBA" id="ARBA00023136"/>
    </source>
</evidence>
<feature type="transmembrane region" description="Helical" evidence="5">
    <location>
        <begin position="291"/>
        <end position="309"/>
    </location>
</feature>
<comment type="caution">
    <text evidence="6">The sequence shown here is derived from an EMBL/GenBank/DDBJ whole genome shotgun (WGS) entry which is preliminary data.</text>
</comment>
<evidence type="ECO:0000256" key="1">
    <source>
        <dbReference type="ARBA" id="ARBA00004141"/>
    </source>
</evidence>
<organism evidence="6 7">
    <name type="scientific">Natranaerobius trueperi</name>
    <dbReference type="NCBI Taxonomy" id="759412"/>
    <lineage>
        <taxon>Bacteria</taxon>
        <taxon>Bacillati</taxon>
        <taxon>Bacillota</taxon>
        <taxon>Clostridia</taxon>
        <taxon>Natranaerobiales</taxon>
        <taxon>Natranaerobiaceae</taxon>
        <taxon>Natranaerobius</taxon>
    </lineage>
</organism>
<protein>
    <submittedName>
        <fullName evidence="6">Voltage-gated chloride channel protein</fullName>
    </submittedName>
</protein>
<feature type="transmembrane region" description="Helical" evidence="5">
    <location>
        <begin position="340"/>
        <end position="363"/>
    </location>
</feature>
<dbReference type="PANTHER" id="PTHR43427:SF12">
    <property type="entry name" value="CHLORIDE TRANSPORTER"/>
    <property type="match status" value="1"/>
</dbReference>
<proteinExistence type="predicted"/>
<evidence type="ECO:0000256" key="2">
    <source>
        <dbReference type="ARBA" id="ARBA00022692"/>
    </source>
</evidence>
<dbReference type="SUPFAM" id="SSF81340">
    <property type="entry name" value="Clc chloride channel"/>
    <property type="match status" value="1"/>
</dbReference>
<evidence type="ECO:0000313" key="7">
    <source>
        <dbReference type="Proteomes" id="UP000214588"/>
    </source>
</evidence>
<evidence type="ECO:0000313" key="6">
    <source>
        <dbReference type="EMBL" id="OWZ84817.1"/>
    </source>
</evidence>
<feature type="transmembrane region" description="Helical" evidence="5">
    <location>
        <begin position="375"/>
        <end position="393"/>
    </location>
</feature>
<dbReference type="Gene3D" id="1.10.3080.10">
    <property type="entry name" value="Clc chloride channel"/>
    <property type="match status" value="1"/>
</dbReference>
<keyword evidence="4 5" id="KW-0472">Membrane</keyword>
<feature type="transmembrane region" description="Helical" evidence="5">
    <location>
        <begin position="220"/>
        <end position="240"/>
    </location>
</feature>
<feature type="transmembrane region" description="Helical" evidence="5">
    <location>
        <begin position="7"/>
        <end position="30"/>
    </location>
</feature>
<feature type="transmembrane region" description="Helical" evidence="5">
    <location>
        <begin position="252"/>
        <end position="271"/>
    </location>
</feature>
<evidence type="ECO:0000256" key="5">
    <source>
        <dbReference type="SAM" id="Phobius"/>
    </source>
</evidence>
<dbReference type="InterPro" id="IPR050368">
    <property type="entry name" value="ClC-type_chloride_channel"/>
</dbReference>
<feature type="transmembrane region" description="Helical" evidence="5">
    <location>
        <begin position="142"/>
        <end position="167"/>
    </location>
</feature>
<feature type="transmembrane region" description="Helical" evidence="5">
    <location>
        <begin position="50"/>
        <end position="69"/>
    </location>
</feature>
<accession>A0A226C329</accession>
<keyword evidence="7" id="KW-1185">Reference proteome</keyword>
<dbReference type="EMBL" id="NIQC01000002">
    <property type="protein sequence ID" value="OWZ84817.1"/>
    <property type="molecule type" value="Genomic_DNA"/>
</dbReference>
<keyword evidence="3 5" id="KW-1133">Transmembrane helix</keyword>
<sequence>MKKSYKSFVIILINWGFLGSIIGVFVGSTSALLLNVNDLLTEVRFENPQLILLLPIGGLIIGFIYTKLGQGSGKGNNLVYEHVHYGQGGLPLRMGPIVFISTFITHLLGGSTGREGAAIQMGGSIAESVIRFFNIDFIDRKIFLMTGISAAFGSAFGTPLAGTIMGMEVVSQGKFKYEGLIPCFIGSFTGHFVTITLGVQHEHHVIKSVPPIDTITLDKVIVLSIVLALASILYSQMRHGIEKYSRKYLKNLMLRGFIGGTLIVALVYIIGTRDYLGRGLPFLDEAFVGQISPLAFLAKILFTAITMGSGFRGGEVIPLFFIGATLGNTLSPIIGLPTSFLAALGLISVFCGGTNVPITAFIFSVESFQGQGATYFFMTCIISYILAGQHSVWPSQKLYEPKSRLLNVPPGKTIKDIEEDKKTKE</sequence>
<evidence type="ECO:0000256" key="3">
    <source>
        <dbReference type="ARBA" id="ARBA00022989"/>
    </source>
</evidence>
<dbReference type="InterPro" id="IPR001807">
    <property type="entry name" value="ClC"/>
</dbReference>
<keyword evidence="2 5" id="KW-0812">Transmembrane</keyword>
<reference evidence="6 7" key="1">
    <citation type="submission" date="2017-06" db="EMBL/GenBank/DDBJ databases">
        <title>Draft Genome Sequence of Natranaerobius trueperi halophilic, alkalithermophilic bacteria from soda lakes.</title>
        <authorList>
            <person name="Zhao B."/>
        </authorList>
    </citation>
    <scope>NUCLEOTIDE SEQUENCE [LARGE SCALE GENOMIC DNA]</scope>
    <source>
        <strain evidence="6 7">DSM 18760</strain>
    </source>
</reference>
<gene>
    <name evidence="6" type="ORF">CDO51_01530</name>
</gene>
<comment type="subcellular location">
    <subcellularLocation>
        <location evidence="1">Membrane</location>
        <topology evidence="1">Multi-pass membrane protein</topology>
    </subcellularLocation>
</comment>
<dbReference type="OrthoDB" id="9767361at2"/>
<dbReference type="PANTHER" id="PTHR43427">
    <property type="entry name" value="CHLORIDE CHANNEL PROTEIN CLC-E"/>
    <property type="match status" value="1"/>
</dbReference>